<dbReference type="AlphaFoldDB" id="A0AAE3XLD0"/>
<name>A0AAE3XLD0_9BACT</name>
<dbReference type="Proteomes" id="UP001185092">
    <property type="component" value="Unassembled WGS sequence"/>
</dbReference>
<evidence type="ECO:0000313" key="2">
    <source>
        <dbReference type="Proteomes" id="UP001185092"/>
    </source>
</evidence>
<dbReference type="EMBL" id="JAVDQD010000002">
    <property type="protein sequence ID" value="MDR6238728.1"/>
    <property type="molecule type" value="Genomic_DNA"/>
</dbReference>
<proteinExistence type="predicted"/>
<sequence>METKVNLSAIEEYSEIFAEKISEDFFSQASYIKGEDILKLTGIKQINIFVVKALFDQWQKEIENQKSPYFDYENEQVREALGDYMNVVSRHIKMKKDSFKPLLKTAVFDTIRLIFSPFEYLTTVTLPTESPSKVFTLDDLKTAKKYTKIYPEVIDSVINKASEYNDATISAFEIGQILERSCKDVYNSDITVEFLEEFSQTIPLSLQTIYGYEKSYDQHEYDKQDSNATSQNIKEPVVTTPVNDNEPHFAQQQQANGSEYTVNNNEETAIAEPVKQQQTQDETNTATINDTWAGEQKSKTLADMHTEQPVTSLNSVINLNQKFRFINELFEGNNEIYSEAIDKIESYNDYSSVIQFIKTEYLLKYNWQMDNETVIDFLNLVSKRFNK</sequence>
<organism evidence="1 2">
    <name type="scientific">Aureibacter tunicatorum</name>
    <dbReference type="NCBI Taxonomy" id="866807"/>
    <lineage>
        <taxon>Bacteria</taxon>
        <taxon>Pseudomonadati</taxon>
        <taxon>Bacteroidota</taxon>
        <taxon>Cytophagia</taxon>
        <taxon>Cytophagales</taxon>
        <taxon>Persicobacteraceae</taxon>
        <taxon>Aureibacter</taxon>
    </lineage>
</organism>
<comment type="caution">
    <text evidence="1">The sequence shown here is derived from an EMBL/GenBank/DDBJ whole genome shotgun (WGS) entry which is preliminary data.</text>
</comment>
<protein>
    <submittedName>
        <fullName evidence="1">Uncharacterized protein</fullName>
    </submittedName>
</protein>
<accession>A0AAE3XLD0</accession>
<dbReference type="RefSeq" id="WP_309938234.1">
    <property type="nucleotide sequence ID" value="NZ_AP025305.1"/>
</dbReference>
<keyword evidence="2" id="KW-1185">Reference proteome</keyword>
<reference evidence="1" key="1">
    <citation type="submission" date="2023-07" db="EMBL/GenBank/DDBJ databases">
        <title>Genomic Encyclopedia of Type Strains, Phase IV (KMG-IV): sequencing the most valuable type-strain genomes for metagenomic binning, comparative biology and taxonomic classification.</title>
        <authorList>
            <person name="Goeker M."/>
        </authorList>
    </citation>
    <scope>NUCLEOTIDE SEQUENCE</scope>
    <source>
        <strain evidence="1">DSM 26174</strain>
    </source>
</reference>
<evidence type="ECO:0000313" key="1">
    <source>
        <dbReference type="EMBL" id="MDR6238728.1"/>
    </source>
</evidence>
<gene>
    <name evidence="1" type="ORF">HNQ88_001765</name>
</gene>